<organism evidence="1 2">
    <name type="scientific">Caenorhabditis tropicalis</name>
    <dbReference type="NCBI Taxonomy" id="1561998"/>
    <lineage>
        <taxon>Eukaryota</taxon>
        <taxon>Metazoa</taxon>
        <taxon>Ecdysozoa</taxon>
        <taxon>Nematoda</taxon>
        <taxon>Chromadorea</taxon>
        <taxon>Rhabditida</taxon>
        <taxon>Rhabditina</taxon>
        <taxon>Rhabditomorpha</taxon>
        <taxon>Rhabditoidea</taxon>
        <taxon>Rhabditidae</taxon>
        <taxon>Peloderinae</taxon>
        <taxon>Caenorhabditis</taxon>
    </lineage>
</organism>
<reference evidence="2" key="1">
    <citation type="submission" date="2016-11" db="UniProtKB">
        <authorList>
            <consortium name="WormBaseParasite"/>
        </authorList>
    </citation>
    <scope>IDENTIFICATION</scope>
</reference>
<dbReference type="PANTHER" id="PTHR21503:SF8">
    <property type="entry name" value="F-BOX ASSOCIATED DOMAIN-CONTAINING PROTEIN-RELATED"/>
    <property type="match status" value="1"/>
</dbReference>
<keyword evidence="1" id="KW-1185">Reference proteome</keyword>
<dbReference type="Proteomes" id="UP000095282">
    <property type="component" value="Unplaced"/>
</dbReference>
<dbReference type="AlphaFoldDB" id="A0A1I7TJE5"/>
<dbReference type="eggNOG" id="ENOG502TIWM">
    <property type="taxonomic scope" value="Eukaryota"/>
</dbReference>
<sequence>MQSGQPEKFPFFKLPDLPLLDIIRQMNTVDACQFDEAYDDFWKTITRKQVSLGDVALLLDRTYSSVQIGNFTWVLSSDPTWADRPKVVKTLGPVTMEVIEKEFADGDTWFSEAENTLKHALELVNWMLNKFPKHRLLRISCALFMDSNDEVLDLLESLNIEKFECCRLMIPIECQDERANAFFDNKIKKWDANLIKTVHENKKVATMTNFGTSLVPIDKSEWFSLFIEQDKDCNYMILRNVNVNEDFLNAVITKWINLKYKKLVLVKIKYLGTLNKSKILSQVCTKKWDKEDINRHINYKLFEPYVKGNMLVVENKKSGKAAIRIDEESKTFTLAIFDTKAKYAALQIIQNTKNL</sequence>
<evidence type="ECO:0000313" key="2">
    <source>
        <dbReference type="WBParaSite" id="Csp11.Scaffold626.g6513.t1"/>
    </source>
</evidence>
<dbReference type="PANTHER" id="PTHR21503">
    <property type="entry name" value="F-BOX-CONTAINING HYPOTHETICAL PROTEIN C.ELEGANS"/>
    <property type="match status" value="1"/>
</dbReference>
<dbReference type="WBParaSite" id="Csp11.Scaffold626.g6513.t1">
    <property type="protein sequence ID" value="Csp11.Scaffold626.g6513.t1"/>
    <property type="gene ID" value="Csp11.Scaffold626.g6513"/>
</dbReference>
<evidence type="ECO:0000313" key="1">
    <source>
        <dbReference type="Proteomes" id="UP000095282"/>
    </source>
</evidence>
<accession>A0A1I7TJE5</accession>
<name>A0A1I7TJE5_9PELO</name>
<proteinExistence type="predicted"/>
<protein>
    <submittedName>
        <fullName evidence="2">FBA_2 domain-containing protein</fullName>
    </submittedName>
</protein>